<evidence type="ECO:0000313" key="2">
    <source>
        <dbReference type="Proteomes" id="UP000805649"/>
    </source>
</evidence>
<gene>
    <name evidence="1" type="ORF">CTRU02_215450</name>
</gene>
<keyword evidence="2" id="KW-1185">Reference proteome</keyword>
<evidence type="ECO:0000313" key="1">
    <source>
        <dbReference type="EMBL" id="KAL0929551.1"/>
    </source>
</evidence>
<organism evidence="1 2">
    <name type="scientific">Colletotrichum truncatum</name>
    <name type="common">Anthracnose fungus</name>
    <name type="synonym">Colletotrichum capsici</name>
    <dbReference type="NCBI Taxonomy" id="5467"/>
    <lineage>
        <taxon>Eukaryota</taxon>
        <taxon>Fungi</taxon>
        <taxon>Dikarya</taxon>
        <taxon>Ascomycota</taxon>
        <taxon>Pezizomycotina</taxon>
        <taxon>Sordariomycetes</taxon>
        <taxon>Hypocreomycetidae</taxon>
        <taxon>Glomerellales</taxon>
        <taxon>Glomerellaceae</taxon>
        <taxon>Colletotrichum</taxon>
        <taxon>Colletotrichum truncatum species complex</taxon>
    </lineage>
</organism>
<accession>A0ACC3YCN7</accession>
<sequence>MDQGCHTSPIITTESDYGPAFNHVMLPDETPSSSPARCFPYQEWPVLNRQMFGSMCTSSDSLSAVDFLQWEAEHQAQVPFNEPEMTQDHVTPSAATSPESWYFYQHHDLQSPVSALVSPPINWPASLWSNLSPATAWQLYQDNQGTGRVQGRTSAGGSGTKKPAPKTVLFEPPDDPFPQGINLYDRNSEKPYVDGEYLKSDMPLSRGRERSCSTSNRAAAKRCRDKARRRELDLVAMDKHVTEERMYLEACVVSLREEVLNLKSKILQHSHCDCKAIRMYIVKAASDVSLGANSTTRDARTG</sequence>
<reference evidence="1 2" key="1">
    <citation type="journal article" date="2020" name="Phytopathology">
        <title>Genome Sequence Resources of Colletotrichum truncatum, C. plurivorum, C. musicola, and C. sojae: Four Species Pathogenic to Soybean (Glycine max).</title>
        <authorList>
            <person name="Rogerio F."/>
            <person name="Boufleur T.R."/>
            <person name="Ciampi-Guillardi M."/>
            <person name="Sukno S.A."/>
            <person name="Thon M.R."/>
            <person name="Massola Junior N.S."/>
            <person name="Baroncelli R."/>
        </authorList>
    </citation>
    <scope>NUCLEOTIDE SEQUENCE [LARGE SCALE GENOMIC DNA]</scope>
    <source>
        <strain evidence="1 2">CMES1059</strain>
    </source>
</reference>
<comment type="caution">
    <text evidence="1">The sequence shown here is derived from an EMBL/GenBank/DDBJ whole genome shotgun (WGS) entry which is preliminary data.</text>
</comment>
<dbReference type="EMBL" id="VUJX02000016">
    <property type="protein sequence ID" value="KAL0929551.1"/>
    <property type="molecule type" value="Genomic_DNA"/>
</dbReference>
<name>A0ACC3YCN7_COLTU</name>
<proteinExistence type="predicted"/>
<dbReference type="Proteomes" id="UP000805649">
    <property type="component" value="Unassembled WGS sequence"/>
</dbReference>
<protein>
    <submittedName>
        <fullName evidence="1">Transcription factor atf21</fullName>
    </submittedName>
</protein>